<feature type="domain" description="Thiamine phosphate synthase/TenI" evidence="3">
    <location>
        <begin position="4"/>
        <end position="179"/>
    </location>
</feature>
<dbReference type="NCBIfam" id="NF005819">
    <property type="entry name" value="PRK07695.1"/>
    <property type="match status" value="1"/>
</dbReference>
<dbReference type="InterPro" id="IPR022998">
    <property type="entry name" value="ThiamineP_synth_TenI"/>
</dbReference>
<accession>A0A0M4FPF0</accession>
<dbReference type="InterPro" id="IPR013785">
    <property type="entry name" value="Aldolase_TIM"/>
</dbReference>
<dbReference type="RefSeq" id="WP_053602500.1">
    <property type="nucleotide sequence ID" value="NZ_CP012600.1"/>
</dbReference>
<evidence type="ECO:0000256" key="1">
    <source>
        <dbReference type="ARBA" id="ARBA00004948"/>
    </source>
</evidence>
<dbReference type="PANTHER" id="PTHR20857:SF22">
    <property type="entry name" value="THIAZOLE TAUTOMERASE"/>
    <property type="match status" value="1"/>
</dbReference>
<gene>
    <name evidence="4" type="ORF">AM592_03510</name>
</gene>
<dbReference type="Proteomes" id="UP000067625">
    <property type="component" value="Chromosome"/>
</dbReference>
<dbReference type="PANTHER" id="PTHR20857">
    <property type="entry name" value="THIAMINE-PHOSPHATE PYROPHOSPHORYLASE"/>
    <property type="match status" value="1"/>
</dbReference>
<dbReference type="PATRIC" id="fig|1441095.3.peg.765"/>
<dbReference type="InterPro" id="IPR036206">
    <property type="entry name" value="ThiamineP_synth_sf"/>
</dbReference>
<dbReference type="STRING" id="1441095.AM592_03510"/>
<protein>
    <submittedName>
        <fullName evidence="4">Transcriptional regulator</fullName>
    </submittedName>
</protein>
<dbReference type="CDD" id="cd00564">
    <property type="entry name" value="TMP_TenI"/>
    <property type="match status" value="1"/>
</dbReference>
<dbReference type="Gene3D" id="3.20.20.70">
    <property type="entry name" value="Aldolase class I"/>
    <property type="match status" value="1"/>
</dbReference>
<reference evidence="5" key="1">
    <citation type="submission" date="2015-08" db="EMBL/GenBank/DDBJ databases">
        <title>Genome sequencing project for genomic taxonomy and phylogenomics of Bacillus-like bacteria.</title>
        <authorList>
            <person name="Liu B."/>
            <person name="Wang J."/>
            <person name="Zhu Y."/>
            <person name="Liu G."/>
            <person name="Chen Q."/>
            <person name="Chen Z."/>
            <person name="Lan J."/>
            <person name="Che J."/>
            <person name="Ge C."/>
            <person name="Shi H."/>
            <person name="Pan Z."/>
            <person name="Liu X."/>
        </authorList>
    </citation>
    <scope>NUCLEOTIDE SEQUENCE [LARGE SCALE GENOMIC DNA]</scope>
    <source>
        <strain evidence="5">FJAT-4402</strain>
    </source>
</reference>
<dbReference type="GO" id="GO:0004789">
    <property type="term" value="F:thiamine-phosphate diphosphorylase activity"/>
    <property type="evidence" value="ECO:0007669"/>
    <property type="project" value="TreeGrafter"/>
</dbReference>
<dbReference type="AlphaFoldDB" id="A0A0M4FPF0"/>
<dbReference type="GO" id="GO:0005737">
    <property type="term" value="C:cytoplasm"/>
    <property type="evidence" value="ECO:0007669"/>
    <property type="project" value="TreeGrafter"/>
</dbReference>
<organism evidence="4 5">
    <name type="scientific">Bacillus gobiensis</name>
    <dbReference type="NCBI Taxonomy" id="1441095"/>
    <lineage>
        <taxon>Bacteria</taxon>
        <taxon>Bacillati</taxon>
        <taxon>Bacillota</taxon>
        <taxon>Bacilli</taxon>
        <taxon>Bacillales</taxon>
        <taxon>Bacillaceae</taxon>
        <taxon>Bacillus</taxon>
    </lineage>
</organism>
<name>A0A0M4FPF0_9BACI</name>
<evidence type="ECO:0000259" key="3">
    <source>
        <dbReference type="Pfam" id="PF02581"/>
    </source>
</evidence>
<evidence type="ECO:0000313" key="5">
    <source>
        <dbReference type="Proteomes" id="UP000067625"/>
    </source>
</evidence>
<evidence type="ECO:0000256" key="2">
    <source>
        <dbReference type="ARBA" id="ARBA00022977"/>
    </source>
</evidence>
<dbReference type="OrthoDB" id="9815348at2"/>
<dbReference type="SUPFAM" id="SSF51391">
    <property type="entry name" value="Thiamin phosphate synthase"/>
    <property type="match status" value="1"/>
</dbReference>
<evidence type="ECO:0000313" key="4">
    <source>
        <dbReference type="EMBL" id="ALC80759.1"/>
    </source>
</evidence>
<keyword evidence="2" id="KW-0784">Thiamine biosynthesis</keyword>
<dbReference type="EMBL" id="CP012600">
    <property type="protein sequence ID" value="ALC80759.1"/>
    <property type="molecule type" value="Genomic_DNA"/>
</dbReference>
<comment type="pathway">
    <text evidence="1">Cofactor biosynthesis; thiamine diphosphate biosynthesis.</text>
</comment>
<dbReference type="Pfam" id="PF02581">
    <property type="entry name" value="TMP-TENI"/>
    <property type="match status" value="1"/>
</dbReference>
<sequence>MQIHLITDDRHTIDQLIQKVSDLQDSIDYLHIREKTKSAKDVANLVKQLINSGFDRSQLVINDRVDAAVLAGVNQVQLPSHSFDVKEVKAKFPYLTAGVSVHSVEEAIQAEKDGADYCLFGHIYPTGSKSFAPGRGTEALQEVVNAVAIPVISIGGITGEKIAELKKIKPAGIAVMSAILSADHPRRAAESFVQLLKEEQ</sequence>
<keyword evidence="5" id="KW-1185">Reference proteome</keyword>
<reference evidence="4 5" key="2">
    <citation type="journal article" date="2016" name="Int. J. Syst. Evol. Microbiol.">
        <title>Bacillus gobiensis sp. nov., isolated from a soil sample.</title>
        <authorList>
            <person name="Liu B."/>
            <person name="Liu G.H."/>
            <person name="Cetin S."/>
            <person name="Schumann P."/>
            <person name="Pan Z.Z."/>
            <person name="Chen Q.Q."/>
        </authorList>
    </citation>
    <scope>NUCLEOTIDE SEQUENCE [LARGE SCALE GENOMIC DNA]</scope>
    <source>
        <strain evidence="4 5">FJAT-4402</strain>
    </source>
</reference>
<proteinExistence type="predicted"/>
<dbReference type="GO" id="GO:0009228">
    <property type="term" value="P:thiamine biosynthetic process"/>
    <property type="evidence" value="ECO:0007669"/>
    <property type="project" value="UniProtKB-KW"/>
</dbReference>